<proteinExistence type="predicted"/>
<protein>
    <submittedName>
        <fullName evidence="2">Uncharacterized protein</fullName>
    </submittedName>
</protein>
<feature type="region of interest" description="Disordered" evidence="1">
    <location>
        <begin position="75"/>
        <end position="99"/>
    </location>
</feature>
<evidence type="ECO:0000256" key="1">
    <source>
        <dbReference type="SAM" id="MobiDB-lite"/>
    </source>
</evidence>
<keyword evidence="3" id="KW-1185">Reference proteome</keyword>
<dbReference type="AlphaFoldDB" id="A0A448WYH4"/>
<evidence type="ECO:0000313" key="3">
    <source>
        <dbReference type="Proteomes" id="UP000784294"/>
    </source>
</evidence>
<feature type="region of interest" description="Disordered" evidence="1">
    <location>
        <begin position="1"/>
        <end position="45"/>
    </location>
</feature>
<evidence type="ECO:0000313" key="2">
    <source>
        <dbReference type="EMBL" id="VEL23512.1"/>
    </source>
</evidence>
<comment type="caution">
    <text evidence="2">The sequence shown here is derived from an EMBL/GenBank/DDBJ whole genome shotgun (WGS) entry which is preliminary data.</text>
</comment>
<name>A0A448WYH4_9PLAT</name>
<reference evidence="2" key="1">
    <citation type="submission" date="2018-11" db="EMBL/GenBank/DDBJ databases">
        <authorList>
            <consortium name="Pathogen Informatics"/>
        </authorList>
    </citation>
    <scope>NUCLEOTIDE SEQUENCE</scope>
</reference>
<dbReference type="EMBL" id="CAAALY010062335">
    <property type="protein sequence ID" value="VEL23512.1"/>
    <property type="molecule type" value="Genomic_DNA"/>
</dbReference>
<feature type="compositionally biased region" description="Pro residues" evidence="1">
    <location>
        <begin position="88"/>
        <end position="99"/>
    </location>
</feature>
<dbReference type="Proteomes" id="UP000784294">
    <property type="component" value="Unassembled WGS sequence"/>
</dbReference>
<organism evidence="2 3">
    <name type="scientific">Protopolystoma xenopodis</name>
    <dbReference type="NCBI Taxonomy" id="117903"/>
    <lineage>
        <taxon>Eukaryota</taxon>
        <taxon>Metazoa</taxon>
        <taxon>Spiralia</taxon>
        <taxon>Lophotrochozoa</taxon>
        <taxon>Platyhelminthes</taxon>
        <taxon>Monogenea</taxon>
        <taxon>Polyopisthocotylea</taxon>
        <taxon>Polystomatidea</taxon>
        <taxon>Polystomatidae</taxon>
        <taxon>Protopolystoma</taxon>
    </lineage>
</organism>
<sequence>MALRRSVRADSAGTRRLPTTRRGKVDDAGGRQSVPTASETAKVGKGGCTKSQFVFCSASQNAQSTLDPSAKRLVMPAHPLVSDRLKSPSPPTHPHPPSA</sequence>
<accession>A0A448WYH4</accession>
<gene>
    <name evidence="2" type="ORF">PXEA_LOCUS16952</name>
</gene>